<evidence type="ECO:0000256" key="7">
    <source>
        <dbReference type="ARBA" id="ARBA00034754"/>
    </source>
</evidence>
<dbReference type="PANTHER" id="PTHR34388">
    <property type="entry name" value="DNA POLYMERASE III SUBUNIT DELTA"/>
    <property type="match status" value="1"/>
</dbReference>
<evidence type="ECO:0000256" key="9">
    <source>
        <dbReference type="NCBIfam" id="TIGR01128"/>
    </source>
</evidence>
<sequence length="344" mass="37388">MQIAPQQLVSQLQRGLQALYVVAGEEPLLIQESLDAIRTTARALGYDEREVHDVDRGFDWSQLLEAVSSGSLFSSKRIVELRLPGGSPGDEGGKLLRRIAESPPPDVLLLLSAGPLDARQRKSTWYTALESAGAAVYCWGVRTEQFGAWIEQRLRQAGLSADAQTQRLLAERTEGNLLACAQDIEKLKLLCPDRRVSVEALGLAVADSARFDAFDVFDKILVGDAEGSVRGLSRLRDEGVALPEIIGAFAYNLRSWALAAEYYADSGNVQSACNSAKIWRNRQGPMSAALTRVRLGAVRGWFAQLSRIDLGSKTGAAEAAWDELLSWALLASGAAPARLLPRRS</sequence>
<evidence type="ECO:0000256" key="6">
    <source>
        <dbReference type="ARBA" id="ARBA00022932"/>
    </source>
</evidence>
<dbReference type="EC" id="2.7.7.7" evidence="1 9"/>
<name>A0ABU2WK60_9GAMM</name>
<dbReference type="Gene3D" id="1.10.8.60">
    <property type="match status" value="1"/>
</dbReference>
<keyword evidence="5" id="KW-0235">DNA replication</keyword>
<dbReference type="Proteomes" id="UP001254608">
    <property type="component" value="Unassembled WGS sequence"/>
</dbReference>
<feature type="domain" description="DNA polymerase III delta N-terminal" evidence="10">
    <location>
        <begin position="20"/>
        <end position="132"/>
    </location>
</feature>
<evidence type="ECO:0000256" key="8">
    <source>
        <dbReference type="ARBA" id="ARBA00049244"/>
    </source>
</evidence>
<dbReference type="InterPro" id="IPR010372">
    <property type="entry name" value="DNA_pol3_delta_N"/>
</dbReference>
<evidence type="ECO:0000256" key="4">
    <source>
        <dbReference type="ARBA" id="ARBA00022695"/>
    </source>
</evidence>
<comment type="catalytic activity">
    <reaction evidence="8">
        <text>DNA(n) + a 2'-deoxyribonucleoside 5'-triphosphate = DNA(n+1) + diphosphate</text>
        <dbReference type="Rhea" id="RHEA:22508"/>
        <dbReference type="Rhea" id="RHEA-COMP:17339"/>
        <dbReference type="Rhea" id="RHEA-COMP:17340"/>
        <dbReference type="ChEBI" id="CHEBI:33019"/>
        <dbReference type="ChEBI" id="CHEBI:61560"/>
        <dbReference type="ChEBI" id="CHEBI:173112"/>
        <dbReference type="EC" id="2.7.7.7"/>
    </reaction>
</comment>
<keyword evidence="12" id="KW-1185">Reference proteome</keyword>
<accession>A0ABU2WK60</accession>
<dbReference type="EMBL" id="JAVRIC010000016">
    <property type="protein sequence ID" value="MDT0497999.1"/>
    <property type="molecule type" value="Genomic_DNA"/>
</dbReference>
<keyword evidence="3 11" id="KW-0808">Transferase</keyword>
<dbReference type="InterPro" id="IPR005790">
    <property type="entry name" value="DNA_polIII_delta"/>
</dbReference>
<dbReference type="GO" id="GO:0003887">
    <property type="term" value="F:DNA-directed DNA polymerase activity"/>
    <property type="evidence" value="ECO:0007669"/>
    <property type="project" value="UniProtKB-EC"/>
</dbReference>
<evidence type="ECO:0000256" key="1">
    <source>
        <dbReference type="ARBA" id="ARBA00012417"/>
    </source>
</evidence>
<dbReference type="NCBIfam" id="TIGR01128">
    <property type="entry name" value="holA"/>
    <property type="match status" value="1"/>
</dbReference>
<proteinExistence type="inferred from homology"/>
<dbReference type="Pfam" id="PF06144">
    <property type="entry name" value="DNA_pol3_delta"/>
    <property type="match status" value="1"/>
</dbReference>
<dbReference type="RefSeq" id="WP_311365391.1">
    <property type="nucleotide sequence ID" value="NZ_JAVRIC010000016.1"/>
</dbReference>
<keyword evidence="4 11" id="KW-0548">Nucleotidyltransferase</keyword>
<dbReference type="InterPro" id="IPR027417">
    <property type="entry name" value="P-loop_NTPase"/>
</dbReference>
<keyword evidence="6" id="KW-0239">DNA-directed DNA polymerase</keyword>
<evidence type="ECO:0000256" key="5">
    <source>
        <dbReference type="ARBA" id="ARBA00022705"/>
    </source>
</evidence>
<protein>
    <recommendedName>
        <fullName evidence="2 9">DNA polymerase III subunit delta</fullName>
        <ecNumber evidence="1 9">2.7.7.7</ecNumber>
    </recommendedName>
</protein>
<dbReference type="CDD" id="cd18138">
    <property type="entry name" value="HLD_clamp_pol_III_delta"/>
    <property type="match status" value="1"/>
</dbReference>
<dbReference type="InterPro" id="IPR008921">
    <property type="entry name" value="DNA_pol3_clamp-load_cplx_C"/>
</dbReference>
<dbReference type="PANTHER" id="PTHR34388:SF1">
    <property type="entry name" value="DNA POLYMERASE III SUBUNIT DELTA"/>
    <property type="match status" value="1"/>
</dbReference>
<evidence type="ECO:0000313" key="12">
    <source>
        <dbReference type="Proteomes" id="UP001254608"/>
    </source>
</evidence>
<gene>
    <name evidence="11" type="primary">holA</name>
    <name evidence="11" type="ORF">RM530_11585</name>
</gene>
<dbReference type="SUPFAM" id="SSF52540">
    <property type="entry name" value="P-loop containing nucleoside triphosphate hydrolases"/>
    <property type="match status" value="1"/>
</dbReference>
<evidence type="ECO:0000313" key="11">
    <source>
        <dbReference type="EMBL" id="MDT0497999.1"/>
    </source>
</evidence>
<comment type="similarity">
    <text evidence="7">Belongs to the DNA polymerase HolA subunit family.</text>
</comment>
<comment type="caution">
    <text evidence="11">The sequence shown here is derived from an EMBL/GenBank/DDBJ whole genome shotgun (WGS) entry which is preliminary data.</text>
</comment>
<dbReference type="SUPFAM" id="SSF48019">
    <property type="entry name" value="post-AAA+ oligomerization domain-like"/>
    <property type="match status" value="1"/>
</dbReference>
<dbReference type="Gene3D" id="1.20.272.10">
    <property type="match status" value="1"/>
</dbReference>
<organism evidence="11 12">
    <name type="scientific">Banduia mediterranea</name>
    <dbReference type="NCBI Taxonomy" id="3075609"/>
    <lineage>
        <taxon>Bacteria</taxon>
        <taxon>Pseudomonadati</taxon>
        <taxon>Pseudomonadota</taxon>
        <taxon>Gammaproteobacteria</taxon>
        <taxon>Nevskiales</taxon>
        <taxon>Algiphilaceae</taxon>
        <taxon>Banduia</taxon>
    </lineage>
</organism>
<dbReference type="Gene3D" id="3.40.50.300">
    <property type="entry name" value="P-loop containing nucleotide triphosphate hydrolases"/>
    <property type="match status" value="1"/>
</dbReference>
<evidence type="ECO:0000259" key="10">
    <source>
        <dbReference type="Pfam" id="PF06144"/>
    </source>
</evidence>
<evidence type="ECO:0000256" key="3">
    <source>
        <dbReference type="ARBA" id="ARBA00022679"/>
    </source>
</evidence>
<reference evidence="11 12" key="1">
    <citation type="submission" date="2023-09" db="EMBL/GenBank/DDBJ databases">
        <authorList>
            <person name="Rey-Velasco X."/>
        </authorList>
    </citation>
    <scope>NUCLEOTIDE SEQUENCE [LARGE SCALE GENOMIC DNA]</scope>
    <source>
        <strain evidence="11 12">W345</strain>
    </source>
</reference>
<evidence type="ECO:0000256" key="2">
    <source>
        <dbReference type="ARBA" id="ARBA00017703"/>
    </source>
</evidence>